<keyword evidence="7" id="KW-1185">Reference proteome</keyword>
<dbReference type="PANTHER" id="PTHR23407">
    <property type="entry name" value="ATPASE INHIBITOR/5-FORMYLTETRAHYDROFOLATE CYCLO-LIGASE"/>
    <property type="match status" value="1"/>
</dbReference>
<dbReference type="InterPro" id="IPR002698">
    <property type="entry name" value="FTHF_cligase"/>
</dbReference>
<proteinExistence type="inferred from homology"/>
<evidence type="ECO:0000256" key="1">
    <source>
        <dbReference type="ARBA" id="ARBA00010638"/>
    </source>
</evidence>
<dbReference type="GO" id="GO:0046872">
    <property type="term" value="F:metal ion binding"/>
    <property type="evidence" value="ECO:0007669"/>
    <property type="project" value="UniProtKB-KW"/>
</dbReference>
<reference evidence="6 7" key="1">
    <citation type="submission" date="2014-06" db="EMBL/GenBank/DDBJ databases">
        <title>Draft genome sequence of Bacillus manliponensis JCM 15802 (MCCC 1A00708).</title>
        <authorList>
            <person name="Lai Q."/>
            <person name="Liu Y."/>
            <person name="Shao Z."/>
        </authorList>
    </citation>
    <scope>NUCLEOTIDE SEQUENCE [LARGE SCALE GENOMIC DNA]</scope>
    <source>
        <strain evidence="6 7">JCM 15802</strain>
    </source>
</reference>
<keyword evidence="5" id="KW-0460">Magnesium</keyword>
<dbReference type="EC" id="6.3.3.2" evidence="5"/>
<comment type="catalytic activity">
    <reaction evidence="5">
        <text>(6S)-5-formyl-5,6,7,8-tetrahydrofolate + ATP = (6R)-5,10-methenyltetrahydrofolate + ADP + phosphate</text>
        <dbReference type="Rhea" id="RHEA:10488"/>
        <dbReference type="ChEBI" id="CHEBI:30616"/>
        <dbReference type="ChEBI" id="CHEBI:43474"/>
        <dbReference type="ChEBI" id="CHEBI:57455"/>
        <dbReference type="ChEBI" id="CHEBI:57457"/>
        <dbReference type="ChEBI" id="CHEBI:456216"/>
        <dbReference type="EC" id="6.3.3.2"/>
    </reaction>
</comment>
<evidence type="ECO:0000256" key="4">
    <source>
        <dbReference type="PIRSR" id="PIRSR006806-1"/>
    </source>
</evidence>
<keyword evidence="3 4" id="KW-0067">ATP-binding</keyword>
<dbReference type="GO" id="GO:0005524">
    <property type="term" value="F:ATP binding"/>
    <property type="evidence" value="ECO:0007669"/>
    <property type="project" value="UniProtKB-KW"/>
</dbReference>
<dbReference type="Pfam" id="PF01812">
    <property type="entry name" value="5-FTHF_cyc-lig"/>
    <property type="match status" value="1"/>
</dbReference>
<dbReference type="EMBL" id="JOTN01000007">
    <property type="protein sequence ID" value="KEK19528.1"/>
    <property type="molecule type" value="Genomic_DNA"/>
</dbReference>
<dbReference type="GO" id="GO:0030272">
    <property type="term" value="F:5-formyltetrahydrofolate cyclo-ligase activity"/>
    <property type="evidence" value="ECO:0007669"/>
    <property type="project" value="UniProtKB-EC"/>
</dbReference>
<keyword evidence="5" id="KW-0479">Metal-binding</keyword>
<evidence type="ECO:0000313" key="7">
    <source>
        <dbReference type="Proteomes" id="UP000027822"/>
    </source>
</evidence>
<feature type="binding site" evidence="4">
    <location>
        <begin position="135"/>
        <end position="143"/>
    </location>
    <ligand>
        <name>ATP</name>
        <dbReference type="ChEBI" id="CHEBI:30616"/>
    </ligand>
</feature>
<feature type="binding site" evidence="4">
    <location>
        <begin position="5"/>
        <end position="9"/>
    </location>
    <ligand>
        <name>ATP</name>
        <dbReference type="ChEBI" id="CHEBI:30616"/>
    </ligand>
</feature>
<dbReference type="PANTHER" id="PTHR23407:SF1">
    <property type="entry name" value="5-FORMYLTETRAHYDROFOLATE CYCLO-LIGASE"/>
    <property type="match status" value="1"/>
</dbReference>
<evidence type="ECO:0000313" key="6">
    <source>
        <dbReference type="EMBL" id="KEK19528.1"/>
    </source>
</evidence>
<evidence type="ECO:0000256" key="2">
    <source>
        <dbReference type="ARBA" id="ARBA00022741"/>
    </source>
</evidence>
<feature type="binding site" evidence="4">
    <location>
        <position position="56"/>
    </location>
    <ligand>
        <name>substrate</name>
    </ligand>
</feature>
<dbReference type="InterPro" id="IPR037171">
    <property type="entry name" value="NagB/RpiA_transferase-like"/>
</dbReference>
<dbReference type="SUPFAM" id="SSF100950">
    <property type="entry name" value="NagB/RpiA/CoA transferase-like"/>
    <property type="match status" value="1"/>
</dbReference>
<dbReference type="NCBIfam" id="TIGR02727">
    <property type="entry name" value="MTHFS_bact"/>
    <property type="match status" value="1"/>
</dbReference>
<keyword evidence="2 4" id="KW-0547">Nucleotide-binding</keyword>
<dbReference type="OrthoDB" id="9801938at2"/>
<dbReference type="InterPro" id="IPR024185">
    <property type="entry name" value="FTHF_cligase-like_sf"/>
</dbReference>
<organism evidence="6 7">
    <name type="scientific">Bacillus manliponensis</name>
    <dbReference type="NCBI Taxonomy" id="574376"/>
    <lineage>
        <taxon>Bacteria</taxon>
        <taxon>Bacillati</taxon>
        <taxon>Bacillota</taxon>
        <taxon>Bacilli</taxon>
        <taxon>Bacillales</taxon>
        <taxon>Bacillaceae</taxon>
        <taxon>Bacillus</taxon>
        <taxon>Bacillus cereus group</taxon>
    </lineage>
</organism>
<dbReference type="GO" id="GO:0009396">
    <property type="term" value="P:folic acid-containing compound biosynthetic process"/>
    <property type="evidence" value="ECO:0007669"/>
    <property type="project" value="TreeGrafter"/>
</dbReference>
<dbReference type="Gene3D" id="3.40.50.10420">
    <property type="entry name" value="NagB/RpiA/CoA transferase-like"/>
    <property type="match status" value="1"/>
</dbReference>
<evidence type="ECO:0000256" key="5">
    <source>
        <dbReference type="RuleBase" id="RU361279"/>
    </source>
</evidence>
<dbReference type="AlphaFoldDB" id="A0A073KB61"/>
<gene>
    <name evidence="6" type="ORF">BAMA_22310</name>
</gene>
<comment type="caution">
    <text evidence="6">The sequence shown here is derived from an EMBL/GenBank/DDBJ whole genome shotgun (WGS) entry which is preliminary data.</text>
</comment>
<evidence type="ECO:0000256" key="3">
    <source>
        <dbReference type="ARBA" id="ARBA00022840"/>
    </source>
</evidence>
<comment type="cofactor">
    <cofactor evidence="5">
        <name>Mg(2+)</name>
        <dbReference type="ChEBI" id="CHEBI:18420"/>
    </cofactor>
</comment>
<protein>
    <recommendedName>
        <fullName evidence="5">5-formyltetrahydrofolate cyclo-ligase</fullName>
        <ecNumber evidence="5">6.3.3.2</ecNumber>
    </recommendedName>
</protein>
<dbReference type="Proteomes" id="UP000027822">
    <property type="component" value="Unassembled WGS sequence"/>
</dbReference>
<feature type="binding site" evidence="4">
    <location>
        <position position="51"/>
    </location>
    <ligand>
        <name>substrate</name>
    </ligand>
</feature>
<dbReference type="PIRSF" id="PIRSF006806">
    <property type="entry name" value="FTHF_cligase"/>
    <property type="match status" value="1"/>
</dbReference>
<sequence length="192" mass="22261">MREEKQQLRKIMLQNLHSLSKDDHITLSEKIEASLYKQKEWKEAKIIGITLSMGKEVHTDSIIERAWKEGKKVAVPKCERGTGKMTFRCITNFDQLETVYMKLREPIPAITEIVESQQIDLLVVPGVVFTRDGFRIGYGGGYYDRYLENYEGNTLSLVFQFQVVPYIPTEPFDQPVQKIITEKETICNLRLV</sequence>
<comment type="similarity">
    <text evidence="1 5">Belongs to the 5-formyltetrahydrofolate cyclo-ligase family.</text>
</comment>
<accession>A0A073KB61</accession>
<dbReference type="STRING" id="574376.BAMA_22310"/>
<dbReference type="eggNOG" id="COG0212">
    <property type="taxonomic scope" value="Bacteria"/>
</dbReference>
<dbReference type="GO" id="GO:0035999">
    <property type="term" value="P:tetrahydrofolate interconversion"/>
    <property type="evidence" value="ECO:0007669"/>
    <property type="project" value="TreeGrafter"/>
</dbReference>
<name>A0A073KB61_9BACI</name>
<dbReference type="RefSeq" id="WP_034638855.1">
    <property type="nucleotide sequence ID" value="NZ_CBCSJC010000005.1"/>
</dbReference>